<dbReference type="FunFam" id="3.40.50.12780:FF:000024">
    <property type="entry name" value="Nonribosomal siderophore peptide synthase SidC"/>
    <property type="match status" value="2"/>
</dbReference>
<accession>A0A8H4L5T6</accession>
<dbReference type="InterPro" id="IPR042099">
    <property type="entry name" value="ANL_N_sf"/>
</dbReference>
<dbReference type="PROSITE" id="PS00455">
    <property type="entry name" value="AMP_BINDING"/>
    <property type="match status" value="3"/>
</dbReference>
<dbReference type="Gene3D" id="3.40.50.12780">
    <property type="entry name" value="N-terminal domain of ligase-like"/>
    <property type="match status" value="3"/>
</dbReference>
<feature type="region of interest" description="Disordered" evidence="5">
    <location>
        <begin position="1"/>
        <end position="36"/>
    </location>
</feature>
<proteinExistence type="predicted"/>
<dbReference type="PROSITE" id="PS00012">
    <property type="entry name" value="PHOSPHOPANTETHEINE"/>
    <property type="match status" value="3"/>
</dbReference>
<dbReference type="PROSITE" id="PS50075">
    <property type="entry name" value="CARRIER"/>
    <property type="match status" value="5"/>
</dbReference>
<organism evidence="7 8">
    <name type="scientific">Fusarium albosuccineum</name>
    <dbReference type="NCBI Taxonomy" id="1237068"/>
    <lineage>
        <taxon>Eukaryota</taxon>
        <taxon>Fungi</taxon>
        <taxon>Dikarya</taxon>
        <taxon>Ascomycota</taxon>
        <taxon>Pezizomycotina</taxon>
        <taxon>Sordariomycetes</taxon>
        <taxon>Hypocreomycetidae</taxon>
        <taxon>Hypocreales</taxon>
        <taxon>Nectriaceae</taxon>
        <taxon>Fusarium</taxon>
        <taxon>Fusarium decemcellulare species complex</taxon>
    </lineage>
</organism>
<evidence type="ECO:0000256" key="5">
    <source>
        <dbReference type="SAM" id="MobiDB-lite"/>
    </source>
</evidence>
<feature type="domain" description="Carrier" evidence="6">
    <location>
        <begin position="3095"/>
        <end position="3172"/>
    </location>
</feature>
<evidence type="ECO:0000256" key="1">
    <source>
        <dbReference type="ARBA" id="ARBA00004924"/>
    </source>
</evidence>
<dbReference type="NCBIfam" id="NF003417">
    <property type="entry name" value="PRK04813.1"/>
    <property type="match status" value="3"/>
</dbReference>
<dbReference type="Gene3D" id="2.120.10.30">
    <property type="entry name" value="TolB, C-terminal domain"/>
    <property type="match status" value="1"/>
</dbReference>
<feature type="domain" description="Carrier" evidence="6">
    <location>
        <begin position="1920"/>
        <end position="1997"/>
    </location>
</feature>
<dbReference type="Gene3D" id="1.10.1200.10">
    <property type="entry name" value="ACP-like"/>
    <property type="match status" value="2"/>
</dbReference>
<dbReference type="Pfam" id="PF00501">
    <property type="entry name" value="AMP-binding"/>
    <property type="match status" value="3"/>
</dbReference>
<evidence type="ECO:0000313" key="7">
    <source>
        <dbReference type="EMBL" id="KAF4463477.1"/>
    </source>
</evidence>
<dbReference type="GO" id="GO:0016874">
    <property type="term" value="F:ligase activity"/>
    <property type="evidence" value="ECO:0007669"/>
    <property type="project" value="UniProtKB-KW"/>
</dbReference>
<dbReference type="InterPro" id="IPR036736">
    <property type="entry name" value="ACP-like_sf"/>
</dbReference>
<dbReference type="InterPro" id="IPR009081">
    <property type="entry name" value="PP-bd_ACP"/>
</dbReference>
<dbReference type="Gene3D" id="3.30.559.30">
    <property type="entry name" value="Nonribosomal peptide synthetase, condensation domain"/>
    <property type="match status" value="5"/>
</dbReference>
<dbReference type="InterPro" id="IPR023213">
    <property type="entry name" value="CAT-like_dom_sf"/>
</dbReference>
<feature type="compositionally biased region" description="Polar residues" evidence="5">
    <location>
        <begin position="20"/>
        <end position="30"/>
    </location>
</feature>
<comment type="pathway">
    <text evidence="1">Siderophore biosynthesis.</text>
</comment>
<dbReference type="SUPFAM" id="SSF56801">
    <property type="entry name" value="Acetyl-CoA synthetase-like"/>
    <property type="match status" value="3"/>
</dbReference>
<feature type="domain" description="Carrier" evidence="6">
    <location>
        <begin position="4234"/>
        <end position="4310"/>
    </location>
</feature>
<dbReference type="InterPro" id="IPR000873">
    <property type="entry name" value="AMP-dep_synth/lig_dom"/>
</dbReference>
<comment type="caution">
    <text evidence="7">The sequence shown here is derived from an EMBL/GenBank/DDBJ whole genome shotgun (WGS) entry which is preliminary data.</text>
</comment>
<reference evidence="7 8" key="1">
    <citation type="submission" date="2020-01" db="EMBL/GenBank/DDBJ databases">
        <title>Identification and distribution of gene clusters putatively required for synthesis of sphingolipid metabolism inhibitors in phylogenetically diverse species of the filamentous fungus Fusarium.</title>
        <authorList>
            <person name="Kim H.-S."/>
            <person name="Busman M."/>
            <person name="Brown D.W."/>
            <person name="Divon H."/>
            <person name="Uhlig S."/>
            <person name="Proctor R.H."/>
        </authorList>
    </citation>
    <scope>NUCLEOTIDE SEQUENCE [LARGE SCALE GENOMIC DNA]</scope>
    <source>
        <strain evidence="7 8">NRRL 20459</strain>
    </source>
</reference>
<dbReference type="InterPro" id="IPR001242">
    <property type="entry name" value="Condensation_dom"/>
</dbReference>
<evidence type="ECO:0000313" key="8">
    <source>
        <dbReference type="Proteomes" id="UP000554235"/>
    </source>
</evidence>
<dbReference type="Gene3D" id="3.30.559.10">
    <property type="entry name" value="Chloramphenicol acetyltransferase-like domain"/>
    <property type="match status" value="5"/>
</dbReference>
<dbReference type="GO" id="GO:0044550">
    <property type="term" value="P:secondary metabolite biosynthetic process"/>
    <property type="evidence" value="ECO:0007669"/>
    <property type="project" value="TreeGrafter"/>
</dbReference>
<gene>
    <name evidence="7" type="ORF">FALBO_9708</name>
</gene>
<keyword evidence="2" id="KW-0596">Phosphopantetheine</keyword>
<dbReference type="OrthoDB" id="416786at2759"/>
<evidence type="ECO:0000256" key="3">
    <source>
        <dbReference type="ARBA" id="ARBA00022553"/>
    </source>
</evidence>
<feature type="region of interest" description="Disordered" evidence="5">
    <location>
        <begin position="180"/>
        <end position="202"/>
    </location>
</feature>
<dbReference type="InterPro" id="IPR006162">
    <property type="entry name" value="Ppantetheine_attach_site"/>
</dbReference>
<dbReference type="PANTHER" id="PTHR45527">
    <property type="entry name" value="NONRIBOSOMAL PEPTIDE SYNTHETASE"/>
    <property type="match status" value="1"/>
</dbReference>
<dbReference type="SUPFAM" id="SSF52777">
    <property type="entry name" value="CoA-dependent acyltransferases"/>
    <property type="match status" value="10"/>
</dbReference>
<dbReference type="GO" id="GO:0005737">
    <property type="term" value="C:cytoplasm"/>
    <property type="evidence" value="ECO:0007669"/>
    <property type="project" value="TreeGrafter"/>
</dbReference>
<dbReference type="PANTHER" id="PTHR45527:SF2">
    <property type="entry name" value="FERRICROCIN SYNTHETASE (NONRIBOSOMAL PEPTIDE SIDEROPHORE SYNTHASE ) (EUROFUNG)"/>
    <property type="match status" value="1"/>
</dbReference>
<dbReference type="GO" id="GO:0043041">
    <property type="term" value="P:amino acid activation for nonribosomal peptide biosynthetic process"/>
    <property type="evidence" value="ECO:0007669"/>
    <property type="project" value="TreeGrafter"/>
</dbReference>
<keyword evidence="8" id="KW-1185">Reference proteome</keyword>
<dbReference type="SUPFAM" id="SSF82171">
    <property type="entry name" value="DPP6 N-terminal domain-like"/>
    <property type="match status" value="1"/>
</dbReference>
<name>A0A8H4L5T6_9HYPO</name>
<dbReference type="Gene3D" id="3.30.300.30">
    <property type="match status" value="3"/>
</dbReference>
<sequence length="5396" mass="588911">MNNSAAMPTPPITQLRPLHSHQQPSSGVQKDQQHADDPQLLHWSSRLEPTPTKYTSIQAFVKLVSRILVLDAGEAYSIQDTTRGGYLLAHATGEGHEDKDGVFTQVEYDHDIPTDFSIGKGKALQLHFDEAANQVRLTAQANVIPTGALEALGQMLDDLMLGIQQGPGGEWTQPSVLNFPPKSRPLPLTPQDSTTSESGDGAPALLHRWFEQRVTETPQRTALDFLTDLESGTRVQYTYEQVENAANALAAELVRTYEQSQSSVKTVAVLIGPCPELYISYLAALKAVVAFCPIPVDAPEERKEALIQDLQPAALLLAASTLQETSSSWTAARTTISVTPYLAACDVKSERPSTSYPSTETDVAYILYTSGTTGKPKGVSVSHISVACTVSSLSAHYGFVTPSSSSEPVRWFQGAAPTFDISLFEIFWTLSTGSTLCCAPREFTLQNIDKVVTTLKADITNITPSFASLLDPSSIQGLMVGGETLNARLLQDFAHYNPTSDSDDQGHAPRGIYNGYGPTETAIYCIAQAHVPEKQRGSVLGTPLATCGALIVDQSQAASLQPVPMGATGELVITGSQVSRLGYLNRPDDTASAFVDDARWDRAYRTGDRARIVWDPRGEPAVEFLGRISDDQVKLSGRRVELGEIESVLASKVEGVRETLACVWKPQSSQTGSEKVVSVVVLEPSAGLAFETVRQKCFDASQRHLPDYMRPFKILQIDALPRSASGKADRKTALAYVRETLKQDQPQPESTQDEATEQPLSNPEDAKLEAEILSIVDGILSDGSATMKKITASTPLAEVGMDSLRAMRLLRDIRKQWPTSGSENVRLQPSLALLLDSGASVRSVFFPATRDVGGSAREADIKNQLAKFSSAYASEAIEKLNLTSEADIETILPATSTQSQLAVSFAMDRRNYISHSVLKLKPDVSAEALKKSIETVLSEQAIYRSAMIPSDDSLSPFAQVILTPEAWERLGNTTSRVVHKTASASELAGDAQVWLDVAEENITFDSPQRLYHIQVIEPNSESASDGTGLLVISVAHCICDGPSLEVLMSDITRRYAGLEPLPRQGIYDVVSDWVSNVSPETDKLWQQALEGWEADSFGALSGNNVKSSADYGHAMVQYASELPWQVLEDKSRALGASPLSILQASWSLLLNLYSEADTGDITFGSVISGHHHPLSAHAPTFSVVPCRVALPETQTVGQLVSNLKDHSRFAQSHRHTSFGIFKTLPYNTALALQAYSSDDTRSETVPALWTKIRNPAIRYDFDIFAEVFPTDPHSPDRNGQFSNMNFKLTYRDDALSDISATIIVNQLAALTETILGSLPDDLVQGLPARLPRSLLSCEGTIPAPTEDEEEKKQQIRDRVELLHSQFENQAASTPDRLALSFHSSLESPPVELSYAELDARANGLANILRKEDVAIIPICMQRSVELYVSILAILKAGSAWCPVDETSPVQRRTSLIARTQSKVLLTTTESLPLVEPCLAQESLEGMRVILVDKYADQSTSVRADPRDSISSSRTLNGEDLAYLLWTSGTTGEPKGVMIQHSAAAQAMRDLQIQVEHDPKTEQVRTLQLSAYSFDVFVQDLFYTWGLAGSVISGTRELVLGTFTEFIWKSKPTHAHLTPSFGASIAVDEIKGSTLQYVTFIGEKLTEDVAEAWAAPEITTRAYNTYGPAENAVVSTMRRFYGKSRDKAKAANVGFPLNPCTSYVVREVETGQDKKRWELVPRYGVGELALGGAQVAKGYLANEAKTTKAFIQGGPGIDERIYLTGDMVRLNDHGFEFLGRNDDLVKITGIRIELSEISAACASVKDEEAAVEHVETLYLVRPGAESGSNNKVVVTFVSVKKDGVDTSKIRSQVFQRARDVLPAYMVPGHVVVLDTTMPRTASNKVDRKALQEIYKASDLNVLAGRDSSDKSSSGDGQETRPQWEEKQLPVLQTIADHFKVAIEPLSPDDSLAGLGFSSLQVTKLAWLLRRQLKCQVGVLDLMRCQFLGELVDVVLSKLPSQEPAPEQPNSTAAPEKPAEVSWVASIKELLTKKLRGDMRPQNTSYVLPATPVQESLIFETMLEPKAYWAHRIFDLSHLGEIDSARLKEAWTESAKKFDILRTFFASLTQLDLESTEGFDNAVTWARKQGVQATVLQLVRDEPAVHWNLLSSVQDQDLANLAEKLQVELSPTRTIQPPWAVTLAEEDGKTKLMLSMHHSLYDAVASEILLNTVTKLYQKQAVGEHALPLKRGMELGLLPTPSQRQEAASVWNDRLAELRKSAGALNAPLPDLTQSRQKQPQRILMSRKEIPSSLSKSTSESGSPALPTLFQSAFGCVLASYLELKAVMFGQTVSQRILHADLSRVMGPAMATLPIVVRADAPSAQELWTDMVRDASSLFRSSHNLHPVDIKKMLNQGSGSSNAPFPGLFVYHPAPDSVQDEEHSTGEEMFREVGQALSLNVEHPLAFNIFEADGAIELTGDGRRISQEQLDLMLEQILEQARVMLEAPQTPLNKLQNRMSRGIVSISGEATADETRALDPTEKVSLYASEHPEWIAAEEVIFQDSDEVEDDIVTKTITYAQLDKLTNAIATKLASHETHLQPDDVVAMYLGRDIKSLAATLAIFRSGYIYLPVDEDLPAARKQLLVRDAKAKIIITTKELVGDLDLNLDSDPPALILPDGDDDVDTILSWQISERQVESGDGGYLLYTSGSTGRPKGVCVSNSNLCHFISAFSARLVEHSPATASLGGAGKYLNLTSRAFDPHLTQLFVPWFLGHRVVIGKDRTAMLGSLQQVITELNITHFGSVPSVLTQLRLRPEHVPSVRVVTTGGEKASSDLLDTWSKSDDSSDQDVVLFNFYGPTEVTIGCLGHAVNHDSNARNLGLPLQGLEALLLAPNTGDEQVVAKRGQPGELCIAGPQVAMGYLERPVENAKVFQTTSLLGDGEKRIYRTGDMMRMMHDGTLEFLGRADQQAKIRGQRLELDEVVSFLKEAAADEGELDFAAAVVANGEDSSNQQQQLLGFVARKAKSLLKGEAEAEVELIQNHSQAVKSLLERIEKKCEDGLPAFMVPTMLFVSKIPYLPASGKVDTKLLAKLAKDFFASQEVGDAPAPTATSGSISSLNAAESLVVAAVEEAVGSNVKATPTSSLHRLGIDSLSAVHLVSLLKKRGFSKLNITDILSPSCTVASIARLADQDLDSSAPPRQQTTETVKEVKALDIADLGPAPVGLDKLQIEAVLPCLPLQSALVARSLVWLSAQSDAPEDAAVDVPYVAQFKYRLSPGTDVTQWKKTAEQAVASEAMLRTCFVQREDDGQIFQVVLRSPVSPFDGQSGPIDMVAQMNVRPPIRLQVQETDASGETVVSLKIHHALFDGVAIDVLRKRLEQGYDGQDSISASTSKSLNVLTQLSGYCALSDAQVASTRRQWQDKLRGVRPCRVGADDNKNHNAMARSTLRLSYTTSKLKAKLQAQNQETGVSISASSAFQLATAVCLAKLTRQSSVVYGFVMSLRPLLNHVVDGVDEFVGPCLNTLVKTLSLQTGNETLPDLAQRVHDGHIDVCQGTMPLVSVDKVQRWAGSEDKLFDSLLSINLVPDDVTAGETKHGRMNALRTQSKSDMALAIDVDLHADGSIELTLSSAGALDESQLNDVGRLFEKIVSSSADKTMRVEDFVSVNYEANDVVTTGHHTPNGIEVGSDFADEGYQEAFASVKTVVCRLLRLKSFDISASKTTSLYQLGLDSITVLPFVKLINKSENIKLTADAIIKARTIQGAARLVQEAKSKVGAVVNGNGTETRRNNATNCMNERQVYDNTLQRLAKDLIFVATPLQEGMLSASLAIEGQAYTYTHTIQLSDEALAADTPDFDNFFAAVKDTVQACEILRTRFIFTQDDEAPWVGIVSPTEQSDLVSWEAVKSGRVQLKIHHALYDATSIQAVWRILGENYRKRLQGQDQDAEVAEKHLFRPFARTVALAQKPSVAFWTNLVQDYSYTPLEFPNDSLQASSAFHFALSEQELSLLQTRCRELSVTTKAALQLAWAKVLSESLYGQRDIVYGEVVSTSGGFDGDGVVVGPTINTVPMRVKLADQGATANLAEALARVQKLSDDARGTDAMASLRKIQTLWRSSSRDQEHVPASLFQSLFVFDGVITSSEIKGDNSAQPLFKPAPQNTKEDSDDGPAYDDYPLIVSFHIKNNTLCGKLRAKLGKTEVENLGSQLEAAVRSVVSEELQKPVLDISQVETVGKRNSVTNGNVTNGTANHSEMKGMTPTADAALEVVKAVLGKRCAGKEIGYNTRLVNVGLDSILAIRLSKLLKKQVGVSASVFDIIKGASVYDIVKNSASTRKIVAQKPERQLLNQEGELKEVAANALGLPKDVVKSVLPALAGQRAHLEQWLYNGKRFFEAPWVYRVDDSFDAKKVESSWAELCRVHEALRTTFVWTDNATGLVQVTLSEQWTGEERFAVVQDSSKSIQDLIDEYVREENGKPSDLRQPPARLSFLEVSDGKAVVLRVHHALYDAWSIKMIEKDLNELLASGNAVQARASIQDVAQQIRDVRQPHAEDAYWKQHLSQAQDTVLRTSDASSESTNKSPLGPHFKASYSAVVPQSTVDILSETKSNARTSAAIILAYAKTLGHFTERSRPTFGLNHASRSLSSVDGTQTLDLTTASVPTLTVTPFCVDLGSQISEEHLLDFVQDHLAQLTKFAQSDGVQKFSPKFNSYINILFPGDNTEDEDVQAAAKVLSRHRLGEPLASDYFTVTPPSPSTVSTIEGLETSHLCPHRLFFNVIVRQGQGISLAVSGDEALFNGDQAVVAKLATDFGAELAKIIEDLTFLPFNAIMFLPLLCLCTSLAVGVSAQADQLPATPTLEPIKLTKLPLPPAIDDDATPGACNSTVNPRETGCTGKTLPFAGGSFLPDGNHVLVQVTFLGSEENSIYNGTQIIAVKTTGNTFLNGDPWKCLTCGVDRDEDTFDDECTPVKTRIYPIRWNTSPDGSGDGGPIRELRLHPDNVHLGFNSFTNINGKLDQYGYLARLSFNPSTEAGSPRGPRYDLLNVTRLFDPADTQTVEAKGDQLVVNPNALAVGEFRGFSGDGKEVSYVGYPTESSNIDVFAADLTTGAVRRLTNHPEYVDPIDFSPDNQWFVILDTRGTDRQMWLSGMRNIPPITDLISTSATSSTRNNGRRRFFYPYLLDRYGDRGDYYGQRINDQGAGVPGSGDFNDPEWNARADPRWSPDGTQIMYWEEQALSPACGGENPLPCYPSKEPYGRAQRVIIATLTDRKPHAPQKIEPISDVVPWGVPYVPGSETPARPEPSPGNYTLKGKAKGYAKVKLRENPSTGALNYVHVDYFDFSDDGQTSLNGTESVMTRMDSATETFIDWRSDLVQISSNSTNTKKTGPEGFQLRIDTLKNIFNANGTLTTGVNGKVYLQPANRT</sequence>
<feature type="region of interest" description="Disordered" evidence="5">
    <location>
        <begin position="4124"/>
        <end position="4145"/>
    </location>
</feature>
<dbReference type="InterPro" id="IPR045851">
    <property type="entry name" value="AMP-bd_C_sf"/>
</dbReference>
<dbReference type="InterPro" id="IPR020845">
    <property type="entry name" value="AMP-binding_CS"/>
</dbReference>
<feature type="domain" description="Carrier" evidence="6">
    <location>
        <begin position="763"/>
        <end position="849"/>
    </location>
</feature>
<dbReference type="SUPFAM" id="SSF47336">
    <property type="entry name" value="ACP-like"/>
    <property type="match status" value="3"/>
</dbReference>
<evidence type="ECO:0000259" key="6">
    <source>
        <dbReference type="PROSITE" id="PS50075"/>
    </source>
</evidence>
<dbReference type="Pfam" id="PF00550">
    <property type="entry name" value="PP-binding"/>
    <property type="match status" value="4"/>
</dbReference>
<dbReference type="FunFam" id="3.30.300.30:FF:000015">
    <property type="entry name" value="Nonribosomal peptide synthase SidD"/>
    <property type="match status" value="1"/>
</dbReference>
<feature type="region of interest" description="Disordered" evidence="5">
    <location>
        <begin position="740"/>
        <end position="763"/>
    </location>
</feature>
<dbReference type="InterPro" id="IPR011042">
    <property type="entry name" value="6-blade_b-propeller_TolB-like"/>
</dbReference>
<dbReference type="Proteomes" id="UP000554235">
    <property type="component" value="Unassembled WGS sequence"/>
</dbReference>
<feature type="region of interest" description="Disordered" evidence="5">
    <location>
        <begin position="1903"/>
        <end position="1924"/>
    </location>
</feature>
<keyword evidence="4" id="KW-0436">Ligase</keyword>
<feature type="domain" description="Carrier" evidence="6">
    <location>
        <begin position="3675"/>
        <end position="3751"/>
    </location>
</feature>
<keyword evidence="3" id="KW-0597">Phosphoprotein</keyword>
<dbReference type="Pfam" id="PF00668">
    <property type="entry name" value="Condensation"/>
    <property type="match status" value="5"/>
</dbReference>
<dbReference type="GO" id="GO:0031177">
    <property type="term" value="F:phosphopantetheine binding"/>
    <property type="evidence" value="ECO:0007669"/>
    <property type="project" value="TreeGrafter"/>
</dbReference>
<evidence type="ECO:0000256" key="4">
    <source>
        <dbReference type="ARBA" id="ARBA00022598"/>
    </source>
</evidence>
<evidence type="ECO:0000256" key="2">
    <source>
        <dbReference type="ARBA" id="ARBA00022450"/>
    </source>
</evidence>
<protein>
    <submittedName>
        <fullName evidence="7">Ferrichrome siderophore peptide synthetase</fullName>
    </submittedName>
</protein>
<dbReference type="EMBL" id="JAADYS010001348">
    <property type="protein sequence ID" value="KAF4463477.1"/>
    <property type="molecule type" value="Genomic_DNA"/>
</dbReference>